<organism evidence="1">
    <name type="scientific">Myoviridae sp. ct8Uw4</name>
    <dbReference type="NCBI Taxonomy" id="2825040"/>
    <lineage>
        <taxon>Viruses</taxon>
        <taxon>Duplodnaviria</taxon>
        <taxon>Heunggongvirae</taxon>
        <taxon>Uroviricota</taxon>
        <taxon>Caudoviricetes</taxon>
    </lineage>
</organism>
<evidence type="ECO:0000313" key="1">
    <source>
        <dbReference type="EMBL" id="DAE00683.1"/>
    </source>
</evidence>
<proteinExistence type="predicted"/>
<dbReference type="EMBL" id="BK015307">
    <property type="protein sequence ID" value="DAE00683.1"/>
    <property type="molecule type" value="Genomic_DNA"/>
</dbReference>
<name>A0A8S5P2K2_9CAUD</name>
<protein>
    <submittedName>
        <fullName evidence="1">Uncharacterized protein</fullName>
    </submittedName>
</protein>
<reference evidence="1" key="1">
    <citation type="journal article" date="2021" name="Proc. Natl. Acad. Sci. U.S.A.">
        <title>A Catalog of Tens of Thousands of Viruses from Human Metagenomes Reveals Hidden Associations with Chronic Diseases.</title>
        <authorList>
            <person name="Tisza M.J."/>
            <person name="Buck C.B."/>
        </authorList>
    </citation>
    <scope>NUCLEOTIDE SEQUENCE</scope>
    <source>
        <strain evidence="1">Ct8Uw4</strain>
    </source>
</reference>
<sequence length="147" mass="17522">MNIEKFNPKKDPKYIGYIFRFLKKKSKLRETLGAYPRIVKFKDGFDWHIGWFIDDGLGDFIGSRICYAFEITDETCYLIKNSETEVVAEVKWDEYERVGGCALTNQHHKWVYANKQSRKCRHCGIWERKVVKTVKTVERRTLWESES</sequence>
<accession>A0A8S5P2K2</accession>